<proteinExistence type="predicted"/>
<organism evidence="1 2">
    <name type="scientific">Plasmopara halstedii</name>
    <name type="common">Downy mildew of sunflower</name>
    <dbReference type="NCBI Taxonomy" id="4781"/>
    <lineage>
        <taxon>Eukaryota</taxon>
        <taxon>Sar</taxon>
        <taxon>Stramenopiles</taxon>
        <taxon>Oomycota</taxon>
        <taxon>Peronosporomycetes</taxon>
        <taxon>Peronosporales</taxon>
        <taxon>Peronosporaceae</taxon>
        <taxon>Plasmopara</taxon>
    </lineage>
</organism>
<dbReference type="AlphaFoldDB" id="A0A0P1B3H8"/>
<evidence type="ECO:0000313" key="2">
    <source>
        <dbReference type="Proteomes" id="UP000054928"/>
    </source>
</evidence>
<dbReference type="Proteomes" id="UP000054928">
    <property type="component" value="Unassembled WGS sequence"/>
</dbReference>
<dbReference type="GeneID" id="36402127"/>
<dbReference type="EMBL" id="CCYD01003042">
    <property type="protein sequence ID" value="CEG49302.1"/>
    <property type="molecule type" value="Genomic_DNA"/>
</dbReference>
<dbReference type="RefSeq" id="XP_024585671.1">
    <property type="nucleotide sequence ID" value="XM_024720476.1"/>
</dbReference>
<name>A0A0P1B3H8_PLAHL</name>
<evidence type="ECO:0000313" key="1">
    <source>
        <dbReference type="EMBL" id="CEG49302.1"/>
    </source>
</evidence>
<reference evidence="2" key="1">
    <citation type="submission" date="2014-09" db="EMBL/GenBank/DDBJ databases">
        <authorList>
            <person name="Sharma Rahul"/>
            <person name="Thines Marco"/>
        </authorList>
    </citation>
    <scope>NUCLEOTIDE SEQUENCE [LARGE SCALE GENOMIC DNA]</scope>
</reference>
<accession>A0A0P1B3H8</accession>
<protein>
    <submittedName>
        <fullName evidence="1">Uncharacterized protein</fullName>
    </submittedName>
</protein>
<sequence length="88" mass="9774">MYVSHRDVRINLTPCETAEVLQYVPGATSISRGLLGTQEYPRSSECVRGKQLDKLSVTMKHSAPYALNLVEQKTSSYANLFPDPTGEK</sequence>
<keyword evidence="2" id="KW-1185">Reference proteome</keyword>